<dbReference type="STRING" id="453304.ATC03_10880"/>
<keyword evidence="1" id="KW-1133">Transmembrane helix</keyword>
<reference evidence="2 3" key="1">
    <citation type="journal article" date="2016" name="Int. J. Syst. Evol. Microbiol.">
        <title>Agromyces aureus sp. nov., isolated from the rhizosphere of Salix caprea L. grown in a heavy-metal-contaminated soil.</title>
        <authorList>
            <person name="Corretto E."/>
            <person name="Antonielli L."/>
            <person name="Sessitsch A."/>
            <person name="Compant S."/>
            <person name="Gorfer M."/>
            <person name="Kuffner M."/>
            <person name="Brader G."/>
        </authorList>
    </citation>
    <scope>NUCLEOTIDE SEQUENCE [LARGE SCALE GENOMIC DNA]</scope>
    <source>
        <strain evidence="2 3">AR33</strain>
    </source>
</reference>
<dbReference type="AlphaFoldDB" id="A0A191WG45"/>
<evidence type="ECO:0000313" key="2">
    <source>
        <dbReference type="EMBL" id="ANJ27154.1"/>
    </source>
</evidence>
<keyword evidence="1" id="KW-0472">Membrane</keyword>
<evidence type="ECO:0000313" key="3">
    <source>
        <dbReference type="Proteomes" id="UP000078437"/>
    </source>
</evidence>
<protein>
    <recommendedName>
        <fullName evidence="4">DUF1345 domain-containing protein</fullName>
    </recommendedName>
</protein>
<dbReference type="OrthoDB" id="64737at2"/>
<evidence type="ECO:0008006" key="4">
    <source>
        <dbReference type="Google" id="ProtNLM"/>
    </source>
</evidence>
<feature type="transmembrane region" description="Helical" evidence="1">
    <location>
        <begin position="41"/>
        <end position="60"/>
    </location>
</feature>
<accession>A0A191WG45</accession>
<organism evidence="2 3">
    <name type="scientific">Agromyces aureus</name>
    <dbReference type="NCBI Taxonomy" id="453304"/>
    <lineage>
        <taxon>Bacteria</taxon>
        <taxon>Bacillati</taxon>
        <taxon>Actinomycetota</taxon>
        <taxon>Actinomycetes</taxon>
        <taxon>Micrococcales</taxon>
        <taxon>Microbacteriaceae</taxon>
        <taxon>Agromyces</taxon>
    </lineage>
</organism>
<dbReference type="EMBL" id="CP013979">
    <property type="protein sequence ID" value="ANJ27154.1"/>
    <property type="molecule type" value="Genomic_DNA"/>
</dbReference>
<dbReference type="InterPro" id="IPR009781">
    <property type="entry name" value="DUF1345"/>
</dbReference>
<gene>
    <name evidence="2" type="ORF">ATC03_10880</name>
</gene>
<feature type="transmembrane region" description="Helical" evidence="1">
    <location>
        <begin position="194"/>
        <end position="214"/>
    </location>
</feature>
<feature type="transmembrane region" description="Helical" evidence="1">
    <location>
        <begin position="12"/>
        <end position="35"/>
    </location>
</feature>
<name>A0A191WG45_9MICO</name>
<keyword evidence="1" id="KW-0812">Transmembrane</keyword>
<feature type="transmembrane region" description="Helical" evidence="1">
    <location>
        <begin position="80"/>
        <end position="100"/>
    </location>
</feature>
<proteinExistence type="predicted"/>
<reference evidence="3" key="2">
    <citation type="submission" date="2016-01" db="EMBL/GenBank/DDBJ databases">
        <title>Complete genome sequence of Agromyces aureus AR33T and comparison with related organisms.</title>
        <authorList>
            <person name="Corretto E."/>
            <person name="Antonielli L."/>
            <person name="Sessitsch A."/>
            <person name="Brader G."/>
        </authorList>
    </citation>
    <scope>NUCLEOTIDE SEQUENCE [LARGE SCALE GENOMIC DNA]</scope>
    <source>
        <strain evidence="3">AR33</strain>
    </source>
</reference>
<dbReference type="KEGG" id="agy:ATC03_10880"/>
<feature type="transmembrane region" description="Helical" evidence="1">
    <location>
        <begin position="112"/>
        <end position="129"/>
    </location>
</feature>
<evidence type="ECO:0000256" key="1">
    <source>
        <dbReference type="SAM" id="Phobius"/>
    </source>
</evidence>
<keyword evidence="3" id="KW-1185">Reference proteome</keyword>
<dbReference type="Pfam" id="PF07077">
    <property type="entry name" value="DUF1345"/>
    <property type="match status" value="1"/>
</dbReference>
<dbReference type="Proteomes" id="UP000078437">
    <property type="component" value="Chromosome"/>
</dbReference>
<sequence length="215" mass="22806">MTAIHTHRFGGTAVRTVVSAFVGFAVAVPVGFALGFASALLAGWAAGAGTATVWILLMIWPMDAAATRSHAVREDPGRRFARLLAIVGSLISLGAVAVVLIETKDAGEVESFLLAGVSVLSVAASWALIQTDYLLRVAREYYTDPIGGIDFNQDDDPMYTDFAYFSFGLGMTYQVADTNVRTNAVRRIVLAQTLLAYLFGAVILATVINLVTGLG</sequence>